<dbReference type="PANTHER" id="PTHR11727:SF7">
    <property type="entry name" value="DIMETHYLADENOSINE TRANSFERASE-RELATED"/>
    <property type="match status" value="1"/>
</dbReference>
<dbReference type="NCBIfam" id="TIGR00755">
    <property type="entry name" value="ksgA"/>
    <property type="match status" value="1"/>
</dbReference>
<dbReference type="GO" id="GO:0000179">
    <property type="term" value="F:rRNA (adenine-N6,N6-)-dimethyltransferase activity"/>
    <property type="evidence" value="ECO:0007669"/>
    <property type="project" value="UniProtKB-UniRule"/>
</dbReference>
<keyword evidence="10" id="KW-1185">Reference proteome</keyword>
<name>A0A2S5R788_9PROT</name>
<feature type="binding site" evidence="7">
    <location>
        <position position="67"/>
    </location>
    <ligand>
        <name>S-adenosyl-L-methionine</name>
        <dbReference type="ChEBI" id="CHEBI:59789"/>
    </ligand>
</feature>
<sequence>MLRLYLPHQKHSTLYAIKGYIQSAVAIKALKRWGQHFLNSPLGLTTITETVSAIQKVNGLQAITEIGPGLGALTDCLHPLTSTYYVMEQDQRFAPRLSSYDPPLNILWGDALRQEWAVCPKSVLVGNLPYNISIPIILRWLRYSERFPEAIFMVQKEVGKRIISKPSTKAYGRLAVMIQSMAHVRWILTLGPESFVPQPKVDSCVLHLKRNFSIPKDLDTLESVLKHCFSQRRKILKNALARISVKFPTGFLEEGLARVGASMHYRPEMLTVDQYIKFSEYIKDSEYVAMD</sequence>
<feature type="binding site" evidence="7">
    <location>
        <position position="127"/>
    </location>
    <ligand>
        <name>S-adenosyl-L-methionine</name>
        <dbReference type="ChEBI" id="CHEBI:59789"/>
    </ligand>
</feature>
<keyword evidence="4 7" id="KW-0808">Transferase</keyword>
<keyword evidence="3 7" id="KW-0489">Methyltransferase</keyword>
<protein>
    <submittedName>
        <fullName evidence="9">Ribosomal RNA small subunit methyltransferase A</fullName>
    </submittedName>
</protein>
<comment type="similarity">
    <text evidence="7">Belongs to the class I-like SAM-binding methyltransferase superfamily. rRNA adenine N(6)-methyltransferase family.</text>
</comment>
<dbReference type="Gene3D" id="1.10.8.100">
    <property type="entry name" value="Ribosomal RNA adenine dimethylase-like, domain 2"/>
    <property type="match status" value="1"/>
</dbReference>
<dbReference type="Pfam" id="PF00398">
    <property type="entry name" value="RrnaAD"/>
    <property type="match status" value="1"/>
</dbReference>
<evidence type="ECO:0000256" key="3">
    <source>
        <dbReference type="ARBA" id="ARBA00022603"/>
    </source>
</evidence>
<dbReference type="Gene3D" id="3.40.50.150">
    <property type="entry name" value="Vaccinia Virus protein VP39"/>
    <property type="match status" value="1"/>
</dbReference>
<reference evidence="9 10" key="1">
    <citation type="submission" date="2017-11" db="EMBL/GenBank/DDBJ databases">
        <title>Comparative genomic analysis of Holospora spp., intranuclear symbionts of paramecia.</title>
        <authorList>
            <person name="Garushyants S.K."/>
            <person name="Beliavskaya A."/>
            <person name="Malko D.B."/>
            <person name="Logacheva M.D."/>
            <person name="Rautian M.S."/>
            <person name="Gelfand M.S."/>
        </authorList>
    </citation>
    <scope>NUCLEOTIDE SEQUENCE [LARGE SCALE GENOMIC DNA]</scope>
    <source>
        <strain evidence="10">02AZ16</strain>
    </source>
</reference>
<dbReference type="AlphaFoldDB" id="A0A2S5R788"/>
<evidence type="ECO:0000256" key="7">
    <source>
        <dbReference type="PROSITE-ProRule" id="PRU01026"/>
    </source>
</evidence>
<dbReference type="OrthoDB" id="9814755at2"/>
<accession>A0A2S5R788</accession>
<evidence type="ECO:0000256" key="1">
    <source>
        <dbReference type="ARBA" id="ARBA00022490"/>
    </source>
</evidence>
<feature type="binding site" evidence="7">
    <location>
        <position position="110"/>
    </location>
    <ligand>
        <name>S-adenosyl-L-methionine</name>
        <dbReference type="ChEBI" id="CHEBI:59789"/>
    </ligand>
</feature>
<evidence type="ECO:0000256" key="2">
    <source>
        <dbReference type="ARBA" id="ARBA00022552"/>
    </source>
</evidence>
<evidence type="ECO:0000313" key="9">
    <source>
        <dbReference type="EMBL" id="PPE03170.1"/>
    </source>
</evidence>
<dbReference type="EMBL" id="PHHC01000133">
    <property type="protein sequence ID" value="PPE03170.1"/>
    <property type="molecule type" value="Genomic_DNA"/>
</dbReference>
<evidence type="ECO:0000256" key="5">
    <source>
        <dbReference type="ARBA" id="ARBA00022691"/>
    </source>
</evidence>
<dbReference type="Proteomes" id="UP000239425">
    <property type="component" value="Unassembled WGS sequence"/>
</dbReference>
<dbReference type="InterPro" id="IPR023165">
    <property type="entry name" value="rRNA_Ade_diMease-like_C"/>
</dbReference>
<dbReference type="GO" id="GO:0005829">
    <property type="term" value="C:cytosol"/>
    <property type="evidence" value="ECO:0007669"/>
    <property type="project" value="TreeGrafter"/>
</dbReference>
<feature type="domain" description="Ribosomal RNA adenine methylase transferase N-terminal" evidence="8">
    <location>
        <begin position="46"/>
        <end position="212"/>
    </location>
</feature>
<proteinExistence type="inferred from homology"/>
<dbReference type="PROSITE" id="PS51689">
    <property type="entry name" value="SAM_RNA_A_N6_MT"/>
    <property type="match status" value="1"/>
</dbReference>
<keyword evidence="5 7" id="KW-0949">S-adenosyl-L-methionine</keyword>
<evidence type="ECO:0000256" key="6">
    <source>
        <dbReference type="ARBA" id="ARBA00022884"/>
    </source>
</evidence>
<dbReference type="GO" id="GO:0003723">
    <property type="term" value="F:RNA binding"/>
    <property type="evidence" value="ECO:0007669"/>
    <property type="project" value="UniProtKB-UniRule"/>
</dbReference>
<gene>
    <name evidence="9" type="ORF">HCUR_01389</name>
</gene>
<dbReference type="InterPro" id="IPR029063">
    <property type="entry name" value="SAM-dependent_MTases_sf"/>
</dbReference>
<evidence type="ECO:0000259" key="8">
    <source>
        <dbReference type="SMART" id="SM00650"/>
    </source>
</evidence>
<feature type="binding site" evidence="7">
    <location>
        <position position="38"/>
    </location>
    <ligand>
        <name>S-adenosyl-L-methionine</name>
        <dbReference type="ChEBI" id="CHEBI:59789"/>
    </ligand>
</feature>
<evidence type="ECO:0000313" key="10">
    <source>
        <dbReference type="Proteomes" id="UP000239425"/>
    </source>
</evidence>
<dbReference type="SUPFAM" id="SSF53335">
    <property type="entry name" value="S-adenosyl-L-methionine-dependent methyltransferases"/>
    <property type="match status" value="1"/>
</dbReference>
<feature type="binding site" evidence="7">
    <location>
        <position position="88"/>
    </location>
    <ligand>
        <name>S-adenosyl-L-methionine</name>
        <dbReference type="ChEBI" id="CHEBI:59789"/>
    </ligand>
</feature>
<dbReference type="PANTHER" id="PTHR11727">
    <property type="entry name" value="DIMETHYLADENOSINE TRANSFERASE"/>
    <property type="match status" value="1"/>
</dbReference>
<dbReference type="InterPro" id="IPR001737">
    <property type="entry name" value="KsgA/Erm"/>
</dbReference>
<dbReference type="PROSITE" id="PS01131">
    <property type="entry name" value="RRNA_A_DIMETH"/>
    <property type="match status" value="1"/>
</dbReference>
<dbReference type="InterPro" id="IPR011530">
    <property type="entry name" value="rRNA_adenine_dimethylase"/>
</dbReference>
<dbReference type="SMART" id="SM00650">
    <property type="entry name" value="rADc"/>
    <property type="match status" value="1"/>
</dbReference>
<evidence type="ECO:0000256" key="4">
    <source>
        <dbReference type="ARBA" id="ARBA00022679"/>
    </source>
</evidence>
<organism evidence="9 10">
    <name type="scientific">Holospora curviuscula</name>
    <dbReference type="NCBI Taxonomy" id="1082868"/>
    <lineage>
        <taxon>Bacteria</taxon>
        <taxon>Pseudomonadati</taxon>
        <taxon>Pseudomonadota</taxon>
        <taxon>Alphaproteobacteria</taxon>
        <taxon>Holosporales</taxon>
        <taxon>Holosporaceae</taxon>
        <taxon>Holospora</taxon>
    </lineage>
</organism>
<keyword evidence="2" id="KW-0698">rRNA processing</keyword>
<dbReference type="InterPro" id="IPR020598">
    <property type="entry name" value="rRNA_Ade_methylase_Trfase_N"/>
</dbReference>
<dbReference type="RefSeq" id="WP_104207304.1">
    <property type="nucleotide sequence ID" value="NZ_PHHC01000133.1"/>
</dbReference>
<keyword evidence="1" id="KW-0963">Cytoplasm</keyword>
<feature type="binding site" evidence="7">
    <location>
        <position position="36"/>
    </location>
    <ligand>
        <name>S-adenosyl-L-methionine</name>
        <dbReference type="ChEBI" id="CHEBI:59789"/>
    </ligand>
</feature>
<keyword evidence="6 7" id="KW-0694">RNA-binding</keyword>
<comment type="caution">
    <text evidence="9">The sequence shown here is derived from an EMBL/GenBank/DDBJ whole genome shotgun (WGS) entry which is preliminary data.</text>
</comment>
<dbReference type="InterPro" id="IPR020596">
    <property type="entry name" value="rRNA_Ade_Mease_Trfase_CS"/>
</dbReference>